<sequence>MNFYHIVIAEDHRPFRRLLRQEVERGGDLLVIGEVDDGVELLELLQEVSPDLVILDLSMPRLSGLEAVKLIRESHPRVKILVLSMHRNPAYVELAKNLGAMGYVLKEEMDEALLLAIGRIREGDNYFSPTLNGYLNSCKPPLG</sequence>
<dbReference type="InterPro" id="IPR001789">
    <property type="entry name" value="Sig_transdc_resp-reg_receiver"/>
</dbReference>
<dbReference type="GO" id="GO:0003677">
    <property type="term" value="F:DNA binding"/>
    <property type="evidence" value="ECO:0007669"/>
    <property type="project" value="UniProtKB-KW"/>
</dbReference>
<accession>A0A7C3Z1M3</accession>
<dbReference type="PROSITE" id="PS50110">
    <property type="entry name" value="RESPONSE_REGULATORY"/>
    <property type="match status" value="1"/>
</dbReference>
<keyword evidence="2" id="KW-0238">DNA-binding</keyword>
<dbReference type="PANTHER" id="PTHR43214">
    <property type="entry name" value="TWO-COMPONENT RESPONSE REGULATOR"/>
    <property type="match status" value="1"/>
</dbReference>
<evidence type="ECO:0000256" key="4">
    <source>
        <dbReference type="PROSITE-ProRule" id="PRU00169"/>
    </source>
</evidence>
<dbReference type="SMART" id="SM00448">
    <property type="entry name" value="REC"/>
    <property type="match status" value="1"/>
</dbReference>
<gene>
    <name evidence="6" type="ORF">ENW96_08575</name>
</gene>
<dbReference type="InterPro" id="IPR039420">
    <property type="entry name" value="WalR-like"/>
</dbReference>
<dbReference type="Gene3D" id="3.40.50.2300">
    <property type="match status" value="1"/>
</dbReference>
<dbReference type="InterPro" id="IPR058245">
    <property type="entry name" value="NreC/VraR/RcsB-like_REC"/>
</dbReference>
<dbReference type="AlphaFoldDB" id="A0A7C3Z1M3"/>
<keyword evidence="4" id="KW-0597">Phosphoprotein</keyword>
<dbReference type="PANTHER" id="PTHR43214:SF41">
    <property type="entry name" value="NITRATE_NITRITE RESPONSE REGULATOR PROTEIN NARP"/>
    <property type="match status" value="1"/>
</dbReference>
<evidence type="ECO:0000256" key="2">
    <source>
        <dbReference type="ARBA" id="ARBA00023125"/>
    </source>
</evidence>
<proteinExistence type="predicted"/>
<keyword evidence="1" id="KW-0805">Transcription regulation</keyword>
<evidence type="ECO:0000256" key="1">
    <source>
        <dbReference type="ARBA" id="ARBA00023015"/>
    </source>
</evidence>
<evidence type="ECO:0000259" key="5">
    <source>
        <dbReference type="PROSITE" id="PS50110"/>
    </source>
</evidence>
<dbReference type="SUPFAM" id="SSF52172">
    <property type="entry name" value="CheY-like"/>
    <property type="match status" value="1"/>
</dbReference>
<name>A0A7C3Z1M3_9BACT</name>
<dbReference type="GO" id="GO:0000160">
    <property type="term" value="P:phosphorelay signal transduction system"/>
    <property type="evidence" value="ECO:0007669"/>
    <property type="project" value="InterPro"/>
</dbReference>
<organism evidence="6">
    <name type="scientific">Desulfobacca acetoxidans</name>
    <dbReference type="NCBI Taxonomy" id="60893"/>
    <lineage>
        <taxon>Bacteria</taxon>
        <taxon>Pseudomonadati</taxon>
        <taxon>Thermodesulfobacteriota</taxon>
        <taxon>Desulfobaccia</taxon>
        <taxon>Desulfobaccales</taxon>
        <taxon>Desulfobaccaceae</taxon>
        <taxon>Desulfobacca</taxon>
    </lineage>
</organism>
<dbReference type="CDD" id="cd17535">
    <property type="entry name" value="REC_NarL-like"/>
    <property type="match status" value="1"/>
</dbReference>
<dbReference type="EMBL" id="DTMF01000209">
    <property type="protein sequence ID" value="HGF34427.1"/>
    <property type="molecule type" value="Genomic_DNA"/>
</dbReference>
<feature type="modified residue" description="4-aspartylphosphate" evidence="4">
    <location>
        <position position="56"/>
    </location>
</feature>
<protein>
    <submittedName>
        <fullName evidence="6">Response regulator transcription factor</fullName>
    </submittedName>
</protein>
<comment type="caution">
    <text evidence="6">The sequence shown here is derived from an EMBL/GenBank/DDBJ whole genome shotgun (WGS) entry which is preliminary data.</text>
</comment>
<dbReference type="Pfam" id="PF00072">
    <property type="entry name" value="Response_reg"/>
    <property type="match status" value="1"/>
</dbReference>
<reference evidence="6" key="1">
    <citation type="journal article" date="2020" name="mSystems">
        <title>Genome- and Community-Level Interaction Insights into Carbon Utilization and Element Cycling Functions of Hydrothermarchaeota in Hydrothermal Sediment.</title>
        <authorList>
            <person name="Zhou Z."/>
            <person name="Liu Y."/>
            <person name="Xu W."/>
            <person name="Pan J."/>
            <person name="Luo Z.H."/>
            <person name="Li M."/>
        </authorList>
    </citation>
    <scope>NUCLEOTIDE SEQUENCE [LARGE SCALE GENOMIC DNA]</scope>
    <source>
        <strain evidence="6">SpSt-897</strain>
    </source>
</reference>
<evidence type="ECO:0000256" key="3">
    <source>
        <dbReference type="ARBA" id="ARBA00023163"/>
    </source>
</evidence>
<dbReference type="InterPro" id="IPR011006">
    <property type="entry name" value="CheY-like_superfamily"/>
</dbReference>
<keyword evidence="3" id="KW-0804">Transcription</keyword>
<evidence type="ECO:0000313" key="6">
    <source>
        <dbReference type="EMBL" id="HGF34427.1"/>
    </source>
</evidence>
<feature type="domain" description="Response regulatory" evidence="5">
    <location>
        <begin position="5"/>
        <end position="121"/>
    </location>
</feature>